<dbReference type="EMBL" id="CACVAS010000105">
    <property type="protein sequence ID" value="CAA6817665.1"/>
    <property type="molecule type" value="Genomic_DNA"/>
</dbReference>
<keyword evidence="3" id="KW-0540">Nuclease</keyword>
<dbReference type="InterPro" id="IPR051813">
    <property type="entry name" value="HepT_RNase_toxin"/>
</dbReference>
<dbReference type="AlphaFoldDB" id="A0A6S6TEK5"/>
<dbReference type="GO" id="GO:0110001">
    <property type="term" value="C:toxin-antitoxin complex"/>
    <property type="evidence" value="ECO:0007669"/>
    <property type="project" value="InterPro"/>
</dbReference>
<reference evidence="6" key="1">
    <citation type="submission" date="2020-01" db="EMBL/GenBank/DDBJ databases">
        <authorList>
            <person name="Meier V. D."/>
            <person name="Meier V D."/>
        </authorList>
    </citation>
    <scope>NUCLEOTIDE SEQUENCE</scope>
    <source>
        <strain evidence="6">HLG_WM_MAG_01</strain>
    </source>
</reference>
<evidence type="ECO:0000256" key="2">
    <source>
        <dbReference type="ARBA" id="ARBA00022649"/>
    </source>
</evidence>
<proteinExistence type="predicted"/>
<keyword evidence="5" id="KW-0378">Hydrolase</keyword>
<evidence type="ECO:0000313" key="6">
    <source>
        <dbReference type="EMBL" id="CAA6817665.1"/>
    </source>
</evidence>
<protein>
    <submittedName>
        <fullName evidence="6">DUF86 domain-containing protein</fullName>
    </submittedName>
</protein>
<dbReference type="GO" id="GO:0000166">
    <property type="term" value="F:nucleotide binding"/>
    <property type="evidence" value="ECO:0007669"/>
    <property type="project" value="UniProtKB-KW"/>
</dbReference>
<evidence type="ECO:0000256" key="5">
    <source>
        <dbReference type="ARBA" id="ARBA00022801"/>
    </source>
</evidence>
<dbReference type="PANTHER" id="PTHR34139">
    <property type="entry name" value="UPF0331 PROTEIN MJ0127"/>
    <property type="match status" value="1"/>
</dbReference>
<name>A0A6S6TEK5_9BACT</name>
<evidence type="ECO:0000256" key="3">
    <source>
        <dbReference type="ARBA" id="ARBA00022722"/>
    </source>
</evidence>
<dbReference type="PANTHER" id="PTHR34139:SF1">
    <property type="entry name" value="RNASE MJ1380-RELATED"/>
    <property type="match status" value="1"/>
</dbReference>
<evidence type="ECO:0000256" key="1">
    <source>
        <dbReference type="ARBA" id="ARBA00022553"/>
    </source>
</evidence>
<dbReference type="Pfam" id="PF01934">
    <property type="entry name" value="HepT-like"/>
    <property type="match status" value="1"/>
</dbReference>
<dbReference type="GO" id="GO:0016787">
    <property type="term" value="F:hydrolase activity"/>
    <property type="evidence" value="ECO:0007669"/>
    <property type="project" value="UniProtKB-KW"/>
</dbReference>
<dbReference type="InterPro" id="IPR008201">
    <property type="entry name" value="HepT-like"/>
</dbReference>
<organism evidence="6">
    <name type="scientific">uncultured Sulfurovum sp</name>
    <dbReference type="NCBI Taxonomy" id="269237"/>
    <lineage>
        <taxon>Bacteria</taxon>
        <taxon>Pseudomonadati</taxon>
        <taxon>Campylobacterota</taxon>
        <taxon>Epsilonproteobacteria</taxon>
        <taxon>Campylobacterales</taxon>
        <taxon>Sulfurovaceae</taxon>
        <taxon>Sulfurovum</taxon>
        <taxon>environmental samples</taxon>
    </lineage>
</organism>
<keyword evidence="2" id="KW-1277">Toxin-antitoxin system</keyword>
<keyword evidence="1" id="KW-0597">Phosphoprotein</keyword>
<accession>A0A6S6TEK5</accession>
<dbReference type="GO" id="GO:0004540">
    <property type="term" value="F:RNA nuclease activity"/>
    <property type="evidence" value="ECO:0007669"/>
    <property type="project" value="InterPro"/>
</dbReference>
<sequence>MSKELLALKTIIESIEKINLYSSSSKNADDFYHDSKSFDATMIHFINIGEMIERISPQFKESYSHIPWREIKDFRNLVSHNYFGIDADELWDIITNHLPTLKTNINALIKDIETV</sequence>
<evidence type="ECO:0000256" key="4">
    <source>
        <dbReference type="ARBA" id="ARBA00022741"/>
    </source>
</evidence>
<gene>
    <name evidence="6" type="ORF">HELGO_WM4595</name>
</gene>
<keyword evidence="4" id="KW-0547">Nucleotide-binding</keyword>